<evidence type="ECO:0000313" key="1">
    <source>
        <dbReference type="EnsemblPlants" id="AET3Gv20223400.4"/>
    </source>
</evidence>
<keyword evidence="2" id="KW-1185">Reference proteome</keyword>
<evidence type="ECO:0000313" key="2">
    <source>
        <dbReference type="Proteomes" id="UP000015105"/>
    </source>
</evidence>
<dbReference type="Gramene" id="AET3Gv20223400.4">
    <property type="protein sequence ID" value="AET3Gv20223400.4"/>
    <property type="gene ID" value="AET3Gv20223400"/>
</dbReference>
<reference evidence="1" key="3">
    <citation type="journal article" date="2017" name="Nature">
        <title>Genome sequence of the progenitor of the wheat D genome Aegilops tauschii.</title>
        <authorList>
            <person name="Luo M.C."/>
            <person name="Gu Y.Q."/>
            <person name="Puiu D."/>
            <person name="Wang H."/>
            <person name="Twardziok S.O."/>
            <person name="Deal K.R."/>
            <person name="Huo N."/>
            <person name="Zhu T."/>
            <person name="Wang L."/>
            <person name="Wang Y."/>
            <person name="McGuire P.E."/>
            <person name="Liu S."/>
            <person name="Long H."/>
            <person name="Ramasamy R.K."/>
            <person name="Rodriguez J.C."/>
            <person name="Van S.L."/>
            <person name="Yuan L."/>
            <person name="Wang Z."/>
            <person name="Xia Z."/>
            <person name="Xiao L."/>
            <person name="Anderson O.D."/>
            <person name="Ouyang S."/>
            <person name="Liang Y."/>
            <person name="Zimin A.V."/>
            <person name="Pertea G."/>
            <person name="Qi P."/>
            <person name="Bennetzen J.L."/>
            <person name="Dai X."/>
            <person name="Dawson M.W."/>
            <person name="Muller H.G."/>
            <person name="Kugler K."/>
            <person name="Rivarola-Duarte L."/>
            <person name="Spannagl M."/>
            <person name="Mayer K.F.X."/>
            <person name="Lu F.H."/>
            <person name="Bevan M.W."/>
            <person name="Leroy P."/>
            <person name="Li P."/>
            <person name="You F.M."/>
            <person name="Sun Q."/>
            <person name="Liu Z."/>
            <person name="Lyons E."/>
            <person name="Wicker T."/>
            <person name="Salzberg S.L."/>
            <person name="Devos K.M."/>
            <person name="Dvorak J."/>
        </authorList>
    </citation>
    <scope>NUCLEOTIDE SEQUENCE [LARGE SCALE GENOMIC DNA]</scope>
    <source>
        <strain evidence="1">cv. AL8/78</strain>
    </source>
</reference>
<organism evidence="1 2">
    <name type="scientific">Aegilops tauschii subsp. strangulata</name>
    <name type="common">Goatgrass</name>
    <dbReference type="NCBI Taxonomy" id="200361"/>
    <lineage>
        <taxon>Eukaryota</taxon>
        <taxon>Viridiplantae</taxon>
        <taxon>Streptophyta</taxon>
        <taxon>Embryophyta</taxon>
        <taxon>Tracheophyta</taxon>
        <taxon>Spermatophyta</taxon>
        <taxon>Magnoliopsida</taxon>
        <taxon>Liliopsida</taxon>
        <taxon>Poales</taxon>
        <taxon>Poaceae</taxon>
        <taxon>BOP clade</taxon>
        <taxon>Pooideae</taxon>
        <taxon>Triticodae</taxon>
        <taxon>Triticeae</taxon>
        <taxon>Triticinae</taxon>
        <taxon>Aegilops</taxon>
    </lineage>
</organism>
<reference evidence="1" key="4">
    <citation type="submission" date="2019-03" db="UniProtKB">
        <authorList>
            <consortium name="EnsemblPlants"/>
        </authorList>
    </citation>
    <scope>IDENTIFICATION</scope>
</reference>
<sequence>MIHHCLGSELKSSSHGYYCKAELLQLGCCFFLLREQSVKVLSCFLLNW</sequence>
<proteinExistence type="predicted"/>
<dbReference type="Proteomes" id="UP000015105">
    <property type="component" value="Chromosome 3D"/>
</dbReference>
<reference evidence="2" key="2">
    <citation type="journal article" date="2017" name="Nat. Plants">
        <title>The Aegilops tauschii genome reveals multiple impacts of transposons.</title>
        <authorList>
            <person name="Zhao G."/>
            <person name="Zou C."/>
            <person name="Li K."/>
            <person name="Wang K."/>
            <person name="Li T."/>
            <person name="Gao L."/>
            <person name="Zhang X."/>
            <person name="Wang H."/>
            <person name="Yang Z."/>
            <person name="Liu X."/>
            <person name="Jiang W."/>
            <person name="Mao L."/>
            <person name="Kong X."/>
            <person name="Jiao Y."/>
            <person name="Jia J."/>
        </authorList>
    </citation>
    <scope>NUCLEOTIDE SEQUENCE [LARGE SCALE GENOMIC DNA]</scope>
    <source>
        <strain evidence="2">cv. AL8/78</strain>
    </source>
</reference>
<reference evidence="2" key="1">
    <citation type="journal article" date="2014" name="Science">
        <title>Ancient hybridizations among the ancestral genomes of bread wheat.</title>
        <authorList>
            <consortium name="International Wheat Genome Sequencing Consortium,"/>
            <person name="Marcussen T."/>
            <person name="Sandve S.R."/>
            <person name="Heier L."/>
            <person name="Spannagl M."/>
            <person name="Pfeifer M."/>
            <person name="Jakobsen K.S."/>
            <person name="Wulff B.B."/>
            <person name="Steuernagel B."/>
            <person name="Mayer K.F."/>
            <person name="Olsen O.A."/>
        </authorList>
    </citation>
    <scope>NUCLEOTIDE SEQUENCE [LARGE SCALE GENOMIC DNA]</scope>
    <source>
        <strain evidence="2">cv. AL8/78</strain>
    </source>
</reference>
<protein>
    <submittedName>
        <fullName evidence="1">Uncharacterized protein</fullName>
    </submittedName>
</protein>
<reference evidence="1" key="5">
    <citation type="journal article" date="2021" name="G3 (Bethesda)">
        <title>Aegilops tauschii genome assembly Aet v5.0 features greater sequence contiguity and improved annotation.</title>
        <authorList>
            <person name="Wang L."/>
            <person name="Zhu T."/>
            <person name="Rodriguez J.C."/>
            <person name="Deal K.R."/>
            <person name="Dubcovsky J."/>
            <person name="McGuire P.E."/>
            <person name="Lux T."/>
            <person name="Spannagl M."/>
            <person name="Mayer K.F.X."/>
            <person name="Baldrich P."/>
            <person name="Meyers B.C."/>
            <person name="Huo N."/>
            <person name="Gu Y.Q."/>
            <person name="Zhou H."/>
            <person name="Devos K.M."/>
            <person name="Bennetzen J.L."/>
            <person name="Unver T."/>
            <person name="Budak H."/>
            <person name="Gulick P.J."/>
            <person name="Galiba G."/>
            <person name="Kalapos B."/>
            <person name="Nelson D.R."/>
            <person name="Li P."/>
            <person name="You F.M."/>
            <person name="Luo M.C."/>
            <person name="Dvorak J."/>
        </authorList>
    </citation>
    <scope>NUCLEOTIDE SEQUENCE [LARGE SCALE GENOMIC DNA]</scope>
    <source>
        <strain evidence="1">cv. AL8/78</strain>
    </source>
</reference>
<dbReference type="AlphaFoldDB" id="A0A453E4R3"/>
<accession>A0A453E4R3</accession>
<dbReference type="EnsemblPlants" id="AET3Gv20223400.4">
    <property type="protein sequence ID" value="AET3Gv20223400.4"/>
    <property type="gene ID" value="AET3Gv20223400"/>
</dbReference>
<name>A0A453E4R3_AEGTS</name>